<dbReference type="SUPFAM" id="SSF52540">
    <property type="entry name" value="P-loop containing nucleoside triphosphate hydrolases"/>
    <property type="match status" value="1"/>
</dbReference>
<dbReference type="PANTHER" id="PTHR32472">
    <property type="entry name" value="DNA REPAIR PROTEIN RADA"/>
    <property type="match status" value="1"/>
</dbReference>
<protein>
    <submittedName>
        <fullName evidence="1">DNA repair protein RadA</fullName>
    </submittedName>
</protein>
<dbReference type="AlphaFoldDB" id="A0A7C0XA46"/>
<dbReference type="GO" id="GO:0005829">
    <property type="term" value="C:cytosol"/>
    <property type="evidence" value="ECO:0007669"/>
    <property type="project" value="TreeGrafter"/>
</dbReference>
<evidence type="ECO:0000313" key="1">
    <source>
        <dbReference type="EMBL" id="HDM90821.1"/>
    </source>
</evidence>
<sequence length="249" mass="26824">KTGCTVIIVGHVTKDGTLAGPRTLEHMVDAVLFFEGERTSGLRILRSIKNRFGSVDEIGVFEMGDRGLVEVENPSFLFISGERRERTGVALTALLEGVRPLLVEVQALVLSSPFAVPQRTATGYDVKRLSMLLAVLEKRTGMLLRKSDVFINVTGGIRINESAADLGVAVAIVSSRKKSPLSGTDLFVGEVGLGGEIRPVRGLTQRLREARRMGMKRAFVPAGSKIEGDPGIEIVGINDINEVIEICVG</sequence>
<proteinExistence type="predicted"/>
<dbReference type="InterPro" id="IPR014721">
    <property type="entry name" value="Ribsml_uS5_D2-typ_fold_subgr"/>
</dbReference>
<dbReference type="GO" id="GO:0000725">
    <property type="term" value="P:recombinational repair"/>
    <property type="evidence" value="ECO:0007669"/>
    <property type="project" value="TreeGrafter"/>
</dbReference>
<comment type="caution">
    <text evidence="1">The sequence shown here is derived from an EMBL/GenBank/DDBJ whole genome shotgun (WGS) entry which is preliminary data.</text>
</comment>
<feature type="non-terminal residue" evidence="1">
    <location>
        <position position="1"/>
    </location>
</feature>
<dbReference type="SUPFAM" id="SSF54211">
    <property type="entry name" value="Ribosomal protein S5 domain 2-like"/>
    <property type="match status" value="1"/>
</dbReference>
<organism evidence="1">
    <name type="scientific">candidate division WOR-3 bacterium</name>
    <dbReference type="NCBI Taxonomy" id="2052148"/>
    <lineage>
        <taxon>Bacteria</taxon>
        <taxon>Bacteria division WOR-3</taxon>
    </lineage>
</organism>
<accession>A0A7C0XA46</accession>
<reference evidence="1" key="1">
    <citation type="journal article" date="2020" name="mSystems">
        <title>Genome- and Community-Level Interaction Insights into Carbon Utilization and Element Cycling Functions of Hydrothermarchaeota in Hydrothermal Sediment.</title>
        <authorList>
            <person name="Zhou Z."/>
            <person name="Liu Y."/>
            <person name="Xu W."/>
            <person name="Pan J."/>
            <person name="Luo Z.H."/>
            <person name="Li M."/>
        </authorList>
    </citation>
    <scope>NUCLEOTIDE SEQUENCE [LARGE SCALE GENOMIC DNA]</scope>
    <source>
        <strain evidence="1">HyVt-237</strain>
    </source>
</reference>
<dbReference type="Gene3D" id="3.40.50.300">
    <property type="entry name" value="P-loop containing nucleotide triphosphate hydrolases"/>
    <property type="match status" value="1"/>
</dbReference>
<dbReference type="InterPro" id="IPR020568">
    <property type="entry name" value="Ribosomal_Su5_D2-typ_SF"/>
</dbReference>
<gene>
    <name evidence="1" type="primary">radA</name>
    <name evidence="1" type="ORF">ENG67_06420</name>
</gene>
<dbReference type="EMBL" id="DRBW01000236">
    <property type="protein sequence ID" value="HDM90821.1"/>
    <property type="molecule type" value="Genomic_DNA"/>
</dbReference>
<dbReference type="Pfam" id="PF13541">
    <property type="entry name" value="ChlI"/>
    <property type="match status" value="1"/>
</dbReference>
<dbReference type="Proteomes" id="UP000885931">
    <property type="component" value="Unassembled WGS sequence"/>
</dbReference>
<name>A0A7C0XA46_UNCW3</name>
<dbReference type="PRINTS" id="PR01874">
    <property type="entry name" value="DNAREPAIRADA"/>
</dbReference>
<dbReference type="Gene3D" id="3.30.230.10">
    <property type="match status" value="1"/>
</dbReference>
<dbReference type="InterPro" id="IPR027417">
    <property type="entry name" value="P-loop_NTPase"/>
</dbReference>
<dbReference type="PANTHER" id="PTHR32472:SF10">
    <property type="entry name" value="DNA REPAIR PROTEIN RADA-LIKE PROTEIN"/>
    <property type="match status" value="1"/>
</dbReference>